<dbReference type="SUPFAM" id="SSF51445">
    <property type="entry name" value="(Trans)glycosidases"/>
    <property type="match status" value="1"/>
</dbReference>
<evidence type="ECO:0000256" key="16">
    <source>
        <dbReference type="ARBA" id="ARBA00031477"/>
    </source>
</evidence>
<keyword evidence="23" id="KW-1185">Reference proteome</keyword>
<dbReference type="InterPro" id="IPR008928">
    <property type="entry name" value="6-hairpin_glycosidase_sf"/>
</dbReference>
<evidence type="ECO:0000256" key="2">
    <source>
        <dbReference type="ARBA" id="ARBA00000927"/>
    </source>
</evidence>
<evidence type="ECO:0000256" key="6">
    <source>
        <dbReference type="ARBA" id="ARBA00012778"/>
    </source>
</evidence>
<keyword evidence="8" id="KW-0963">Cytoplasm</keyword>
<dbReference type="InterPro" id="IPR010401">
    <property type="entry name" value="AGL/Gdb1"/>
</dbReference>
<reference evidence="22 23" key="1">
    <citation type="journal article" date="2018" name="Nat. Ecol. Evol.">
        <title>Pezizomycetes genomes reveal the molecular basis of ectomycorrhizal truffle lifestyle.</title>
        <authorList>
            <person name="Murat C."/>
            <person name="Payen T."/>
            <person name="Noel B."/>
            <person name="Kuo A."/>
            <person name="Morin E."/>
            <person name="Chen J."/>
            <person name="Kohler A."/>
            <person name="Krizsan K."/>
            <person name="Balestrini R."/>
            <person name="Da Silva C."/>
            <person name="Montanini B."/>
            <person name="Hainaut M."/>
            <person name="Levati E."/>
            <person name="Barry K.W."/>
            <person name="Belfiori B."/>
            <person name="Cichocki N."/>
            <person name="Clum A."/>
            <person name="Dockter R.B."/>
            <person name="Fauchery L."/>
            <person name="Guy J."/>
            <person name="Iotti M."/>
            <person name="Le Tacon F."/>
            <person name="Lindquist E.A."/>
            <person name="Lipzen A."/>
            <person name="Malagnac F."/>
            <person name="Mello A."/>
            <person name="Molinier V."/>
            <person name="Miyauchi S."/>
            <person name="Poulain J."/>
            <person name="Riccioni C."/>
            <person name="Rubini A."/>
            <person name="Sitrit Y."/>
            <person name="Splivallo R."/>
            <person name="Traeger S."/>
            <person name="Wang M."/>
            <person name="Zifcakova L."/>
            <person name="Wipf D."/>
            <person name="Zambonelli A."/>
            <person name="Paolocci F."/>
            <person name="Nowrousian M."/>
            <person name="Ottonello S."/>
            <person name="Baldrian P."/>
            <person name="Spatafora J.W."/>
            <person name="Henrissat B."/>
            <person name="Nagy L.G."/>
            <person name="Aury J.M."/>
            <person name="Wincker P."/>
            <person name="Grigoriev I.V."/>
            <person name="Bonfante P."/>
            <person name="Martin F.M."/>
        </authorList>
    </citation>
    <scope>NUCLEOTIDE SEQUENCE [LARGE SCALE GENOMIC DNA]</scope>
    <source>
        <strain evidence="22 23">RN42</strain>
    </source>
</reference>
<dbReference type="InterPro" id="IPR017853">
    <property type="entry name" value="GH"/>
</dbReference>
<dbReference type="FunFam" id="3.20.20.80:FF:000242">
    <property type="entry name" value="Glycogen debranching enzyme Gdb1, putative"/>
    <property type="match status" value="1"/>
</dbReference>
<dbReference type="GO" id="GO:0005980">
    <property type="term" value="P:glycogen catabolic process"/>
    <property type="evidence" value="ECO:0007669"/>
    <property type="project" value="InterPro"/>
</dbReference>
<evidence type="ECO:0000259" key="21">
    <source>
        <dbReference type="Pfam" id="PF14702"/>
    </source>
</evidence>
<dbReference type="OrthoDB" id="10248904at2759"/>
<evidence type="ECO:0000256" key="7">
    <source>
        <dbReference type="ARBA" id="ARBA00020723"/>
    </source>
</evidence>
<comment type="catalytic activity">
    <reaction evidence="2">
        <text>Hydrolysis of (1-&gt;6)-alpha-D-glucosidic branch linkages in glycogen phosphorylase limit dextrin.</text>
        <dbReference type="EC" id="3.2.1.33"/>
    </reaction>
</comment>
<keyword evidence="10" id="KW-0808">Transferase</keyword>
<dbReference type="GO" id="GO:0005978">
    <property type="term" value="P:glycogen biosynthetic process"/>
    <property type="evidence" value="ECO:0007669"/>
    <property type="project" value="UniProtKB-KW"/>
</dbReference>
<dbReference type="PANTHER" id="PTHR10569">
    <property type="entry name" value="GLYCOGEN DEBRANCHING ENZYME"/>
    <property type="match status" value="1"/>
</dbReference>
<dbReference type="EMBL" id="ML119656">
    <property type="protein sequence ID" value="RPA84891.1"/>
    <property type="molecule type" value="Genomic_DNA"/>
</dbReference>
<feature type="domain" description="Glycogen debranching enzyme C-terminal" evidence="18">
    <location>
        <begin position="1079"/>
        <end position="1525"/>
    </location>
</feature>
<evidence type="ECO:0000256" key="17">
    <source>
        <dbReference type="SAM" id="MobiDB-lite"/>
    </source>
</evidence>
<gene>
    <name evidence="22" type="ORF">BJ508DRAFT_205664</name>
</gene>
<dbReference type="Pfam" id="PF14701">
    <property type="entry name" value="hDGE_amylase"/>
    <property type="match status" value="1"/>
</dbReference>
<evidence type="ECO:0000313" key="22">
    <source>
        <dbReference type="EMBL" id="RPA84891.1"/>
    </source>
</evidence>
<dbReference type="InterPro" id="IPR029436">
    <property type="entry name" value="AGL_euk_N"/>
</dbReference>
<evidence type="ECO:0000259" key="18">
    <source>
        <dbReference type="Pfam" id="PF06202"/>
    </source>
</evidence>
<keyword evidence="13" id="KW-0511">Multifunctional enzyme</keyword>
<feature type="domain" description="Glycogen debranching enzyme glucanotransferase" evidence="20">
    <location>
        <begin position="152"/>
        <end position="591"/>
    </location>
</feature>
<proteinExistence type="inferred from homology"/>
<evidence type="ECO:0000313" key="23">
    <source>
        <dbReference type="Proteomes" id="UP000275078"/>
    </source>
</evidence>
<dbReference type="Gene3D" id="1.50.10.10">
    <property type="match status" value="1"/>
</dbReference>
<evidence type="ECO:0000256" key="10">
    <source>
        <dbReference type="ARBA" id="ARBA00022679"/>
    </source>
</evidence>
<dbReference type="GO" id="GO:0005737">
    <property type="term" value="C:cytoplasm"/>
    <property type="evidence" value="ECO:0007669"/>
    <property type="project" value="UniProtKB-SubCell"/>
</dbReference>
<keyword evidence="11" id="KW-0378">Hydrolase</keyword>
<dbReference type="GO" id="GO:0004135">
    <property type="term" value="F:amylo-alpha-1,6-glucosidase activity"/>
    <property type="evidence" value="ECO:0007669"/>
    <property type="project" value="UniProtKB-EC"/>
</dbReference>
<evidence type="ECO:0000256" key="15">
    <source>
        <dbReference type="ARBA" id="ARBA00025780"/>
    </source>
</evidence>
<accession>A0A3N4IL30</accession>
<dbReference type="InterPro" id="IPR032790">
    <property type="entry name" value="GDE_C"/>
</dbReference>
<dbReference type="STRING" id="1160509.A0A3N4IL30"/>
<evidence type="ECO:0000256" key="5">
    <source>
        <dbReference type="ARBA" id="ARBA00012560"/>
    </source>
</evidence>
<feature type="domain" description="Glycogen debranching enzyme central" evidence="21">
    <location>
        <begin position="741"/>
        <end position="990"/>
    </location>
</feature>
<dbReference type="Pfam" id="PF06202">
    <property type="entry name" value="GDE_C"/>
    <property type="match status" value="1"/>
</dbReference>
<evidence type="ECO:0000259" key="19">
    <source>
        <dbReference type="Pfam" id="PF14699"/>
    </source>
</evidence>
<protein>
    <recommendedName>
        <fullName evidence="7">Glycogen debranching enzyme</fullName>
        <ecNumber evidence="5">2.4.1.25</ecNumber>
        <ecNumber evidence="6">3.2.1.33</ecNumber>
    </recommendedName>
    <alternativeName>
        <fullName evidence="16">Glycogen debrancher</fullName>
    </alternativeName>
</protein>
<evidence type="ECO:0000256" key="14">
    <source>
        <dbReference type="ARBA" id="ARBA00023295"/>
    </source>
</evidence>
<dbReference type="InterPro" id="IPR012341">
    <property type="entry name" value="6hp_glycosidase-like_sf"/>
</dbReference>
<dbReference type="InterPro" id="IPR032792">
    <property type="entry name" value="AGL_glucanoTrfase"/>
</dbReference>
<dbReference type="Pfam" id="PF14699">
    <property type="entry name" value="hGDE_N"/>
    <property type="match status" value="1"/>
</dbReference>
<evidence type="ECO:0000256" key="8">
    <source>
        <dbReference type="ARBA" id="ARBA00022490"/>
    </source>
</evidence>
<evidence type="ECO:0000256" key="4">
    <source>
        <dbReference type="ARBA" id="ARBA00004496"/>
    </source>
</evidence>
<dbReference type="FunFam" id="1.50.10.10:FF:000039">
    <property type="entry name" value="Glycogen debranching enzyme Gdb1, putative"/>
    <property type="match status" value="1"/>
</dbReference>
<keyword evidence="9" id="KW-0328">Glycosyltransferase</keyword>
<comment type="similarity">
    <text evidence="15">Belongs to the glycogen debranching enzyme family.</text>
</comment>
<dbReference type="SUPFAM" id="SSF48208">
    <property type="entry name" value="Six-hairpin glycosidases"/>
    <property type="match status" value="1"/>
</dbReference>
<dbReference type="GO" id="GO:0004134">
    <property type="term" value="F:4-alpha-glucanotransferase activity"/>
    <property type="evidence" value="ECO:0007669"/>
    <property type="project" value="UniProtKB-EC"/>
</dbReference>
<feature type="region of interest" description="Disordered" evidence="17">
    <location>
        <begin position="1433"/>
        <end position="1453"/>
    </location>
</feature>
<evidence type="ECO:0000256" key="9">
    <source>
        <dbReference type="ARBA" id="ARBA00022676"/>
    </source>
</evidence>
<evidence type="ECO:0000259" key="20">
    <source>
        <dbReference type="Pfam" id="PF14701"/>
    </source>
</evidence>
<dbReference type="Pfam" id="PF14702">
    <property type="entry name" value="hGDE_central"/>
    <property type="match status" value="1"/>
</dbReference>
<dbReference type="EC" id="2.4.1.25" evidence="5"/>
<dbReference type="Gene3D" id="3.20.20.80">
    <property type="entry name" value="Glycosidases"/>
    <property type="match status" value="2"/>
</dbReference>
<sequence>MAPSPVVLVPTAVGGKTISTATPHTIHVLNLKDDGSPDIIGSYINLPPPLEPYTLRFAIVGGASVCREGTLHVNIPKKGEEFDRQKFQKFELKADFNRICHVDLEIVRPGSFDYYITYRPLPSQLFSDEKLELATTPKHFITVGVGLHCNGKYLPPSSLSIYSVVSKWLGPLTEWDKQFEYVARKGYNMIHFTPLNHRGGSNSPYSLRDQLTFDPEIFTNGEKDVRQVLEMLEHKHGLLSITDVVWNHTAPESVWLQEHPDAGYNLITAPWLESAYALDDALLEFSGKLGALGLPTVLKDKEDLLRVMDALKTHVIGTVRLWEYYVVDAKKNVESILAAWKQKERKREPLAGDTKKGDLYSQAMLLAQVGLRGADRLGERFRRHIDPDAGAVFLDLHYGAPKGTAEVDEEDEHVSGARKFLERVLDELNLPNYKEYDVDCSEILEQLYNRISYQRLDPNGPKYGPISQEHPLAEVYFTRLPHNKITAKHQPGELFLVNNGWVWNANALKDFAGPDSRAYLRREVISWGDCVKLRYGKSKEDSPYLWEHMQKYTEQMAACFHGFRIDNCHSTPVHVAQTFLDAARRVRNDLYVFAELFTGNENTDKVFVQQLGLNSLIREAMQAWSTGELSRLVHKHGGLPIGSFHQEDKVNRISARGSEGSNILPVAGVNIHALFMDCTHDNEMPYQKRFAADTLPNGALVAMCDCAVGSVAGYDEVYPKHLDVVNEKRRYQQVADKEWKGIGEVKKVFNQVHAEMGRDGYTEMHVHHEGEYITVHRVHPKTHRGYFLIAHTAVGNKEGRGEINPIVLTGTKVKTIGSWYLKVDDSEETYKSVLADKELVGLPSTVENIDPVKIEEKEENGSFTTTLTVPDTFPPGSVTLIETWIPGAGDEGGLSGIDNFLISGADEAVENLDLIELNYFLYRADAEERDTSEGRDGVYVVPGHGALVYAGLQGWWSVLEPMVLHNDLGSKIAQHLREGLWPLEYIIGRLEKGGLHGPKPFEKARQWFQERLDKIRPVPGFLRPRYVALIVKAAFDAAWAQGVKLMNQEIQDGTEFVQRLAMVGIQCTGLMKSTSLWPNKTVPCLAAGLPHFAVEYMRCWGRDIFISLRGLYLVTGRFDEAKEHILAFASVVKHGMIPNLLDGGRRPRYNSRDSIWFFLQAIQDYVKIVPNGEQLLKEKVKRRFLPYDDTWFDFDDERAYSKESTIEEVIQEALQRHAWGMQFTEANAGLQIDSQMRWEGFQQKIWTEWETGFIYGGNRWNCGTWMDKMGESERAGTKGVPGTPRDGADVEIIGMLYSTLVWVQELHSKGLYKETGVTTSQDSDAKTVTFKQWAAAIQKSFHKYFYVPLDESEDKNFVVEPSLIRRRGIYKDCLNPSLEYTAYQFRPNFLITLVVAPSLFPKEIIPQVLGLTDKTLVGPLGVATLDPSDPEYHPYYHNSEDSDNPATSKGRNYHQGPEWVWPRGYFLRALVKEGVDDKAVWVRLKGIREQVTHAPWRGVTELTQVNGQYCADSCETQAWSSGCAVEVAWDAGRVSQMA</sequence>
<organism evidence="22 23">
    <name type="scientific">Ascobolus immersus RN42</name>
    <dbReference type="NCBI Taxonomy" id="1160509"/>
    <lineage>
        <taxon>Eukaryota</taxon>
        <taxon>Fungi</taxon>
        <taxon>Dikarya</taxon>
        <taxon>Ascomycota</taxon>
        <taxon>Pezizomycotina</taxon>
        <taxon>Pezizomycetes</taxon>
        <taxon>Pezizales</taxon>
        <taxon>Ascobolaceae</taxon>
        <taxon>Ascobolus</taxon>
    </lineage>
</organism>
<keyword evidence="12" id="KW-0320">Glycogen biosynthesis</keyword>
<evidence type="ECO:0000256" key="12">
    <source>
        <dbReference type="ARBA" id="ARBA00023056"/>
    </source>
</evidence>
<feature type="domain" description="Eukaryotic glycogen debranching enzyme N-terminal" evidence="19">
    <location>
        <begin position="55"/>
        <end position="147"/>
    </location>
</feature>
<dbReference type="Proteomes" id="UP000275078">
    <property type="component" value="Unassembled WGS sequence"/>
</dbReference>
<comment type="subcellular location">
    <subcellularLocation>
        <location evidence="4">Cytoplasm</location>
    </subcellularLocation>
</comment>
<dbReference type="InterPro" id="IPR032788">
    <property type="entry name" value="AGL_central"/>
</dbReference>
<comment type="function">
    <text evidence="3">Multifunctional enzyme acting as 1,4-alpha-D-glucan:1,4-alpha-D-glucan 4-alpha-D-glycosyltransferase and amylo-1,6-glucosidase in glycogen degradation.</text>
</comment>
<evidence type="ECO:0000256" key="11">
    <source>
        <dbReference type="ARBA" id="ARBA00022801"/>
    </source>
</evidence>
<dbReference type="CDD" id="cd11327">
    <property type="entry name" value="AmyAc_Glg_debranch_2"/>
    <property type="match status" value="1"/>
</dbReference>
<name>A0A3N4IL30_ASCIM</name>
<comment type="catalytic activity">
    <reaction evidence="1">
        <text>Transfers a segment of a (1-&gt;4)-alpha-D-glucan to a new position in an acceptor, which may be glucose or a (1-&gt;4)-alpha-D-glucan.</text>
        <dbReference type="EC" id="2.4.1.25"/>
    </reaction>
</comment>
<evidence type="ECO:0000256" key="13">
    <source>
        <dbReference type="ARBA" id="ARBA00023268"/>
    </source>
</evidence>
<dbReference type="EC" id="3.2.1.33" evidence="6"/>
<keyword evidence="14" id="KW-0326">Glycosidase</keyword>
<dbReference type="PANTHER" id="PTHR10569:SF2">
    <property type="entry name" value="GLYCOGEN DEBRANCHING ENZYME"/>
    <property type="match status" value="1"/>
</dbReference>
<evidence type="ECO:0000256" key="3">
    <source>
        <dbReference type="ARBA" id="ARBA00003530"/>
    </source>
</evidence>
<evidence type="ECO:0000256" key="1">
    <source>
        <dbReference type="ARBA" id="ARBA00000439"/>
    </source>
</evidence>